<dbReference type="SUPFAM" id="SSF57850">
    <property type="entry name" value="RING/U-box"/>
    <property type="match status" value="1"/>
</dbReference>
<keyword evidence="3 5" id="KW-0808">Transferase</keyword>
<dbReference type="EMBL" id="PYDT01000005">
    <property type="protein sequence ID" value="THU61627.1"/>
    <property type="molecule type" value="Genomic_DNA"/>
</dbReference>
<dbReference type="GO" id="GO:0061630">
    <property type="term" value="F:ubiquitin protein ligase activity"/>
    <property type="evidence" value="ECO:0007669"/>
    <property type="project" value="UniProtKB-UniRule"/>
</dbReference>
<dbReference type="InterPro" id="IPR013083">
    <property type="entry name" value="Znf_RING/FYVE/PHD"/>
</dbReference>
<dbReference type="SUPFAM" id="SSF48371">
    <property type="entry name" value="ARM repeat"/>
    <property type="match status" value="1"/>
</dbReference>
<dbReference type="Pfam" id="PF25598">
    <property type="entry name" value="ARM_PUB"/>
    <property type="match status" value="1"/>
</dbReference>
<dbReference type="InterPro" id="IPR045185">
    <property type="entry name" value="PUB22/23/24-like"/>
</dbReference>
<dbReference type="STRING" id="52838.A0A4S8JHW3"/>
<evidence type="ECO:0000259" key="6">
    <source>
        <dbReference type="PROSITE" id="PS51698"/>
    </source>
</evidence>
<dbReference type="CDD" id="cd16664">
    <property type="entry name" value="RING-Ubox_PUB"/>
    <property type="match status" value="1"/>
</dbReference>
<dbReference type="UniPathway" id="UPA00143"/>
<dbReference type="PROSITE" id="PS51698">
    <property type="entry name" value="U_BOX"/>
    <property type="match status" value="1"/>
</dbReference>
<dbReference type="AlphaFoldDB" id="A0A4S8JHW3"/>
<dbReference type="Gene3D" id="1.25.10.10">
    <property type="entry name" value="Leucine-rich Repeat Variant"/>
    <property type="match status" value="1"/>
</dbReference>
<dbReference type="InterPro" id="IPR011989">
    <property type="entry name" value="ARM-like"/>
</dbReference>
<dbReference type="Pfam" id="PF04564">
    <property type="entry name" value="U-box"/>
    <property type="match status" value="1"/>
</dbReference>
<dbReference type="GO" id="GO:0006952">
    <property type="term" value="P:defense response"/>
    <property type="evidence" value="ECO:0007669"/>
    <property type="project" value="UniProtKB-ARBA"/>
</dbReference>
<comment type="catalytic activity">
    <reaction evidence="1 5">
        <text>S-ubiquitinyl-[E2 ubiquitin-conjugating enzyme]-L-cysteine + [acceptor protein]-L-lysine = [E2 ubiquitin-conjugating enzyme]-L-cysteine + N(6)-ubiquitinyl-[acceptor protein]-L-lysine.</text>
        <dbReference type="EC" id="2.3.2.27"/>
    </reaction>
</comment>
<organism evidence="7 8">
    <name type="scientific">Musa balbisiana</name>
    <name type="common">Banana</name>
    <dbReference type="NCBI Taxonomy" id="52838"/>
    <lineage>
        <taxon>Eukaryota</taxon>
        <taxon>Viridiplantae</taxon>
        <taxon>Streptophyta</taxon>
        <taxon>Embryophyta</taxon>
        <taxon>Tracheophyta</taxon>
        <taxon>Spermatophyta</taxon>
        <taxon>Magnoliopsida</taxon>
        <taxon>Liliopsida</taxon>
        <taxon>Zingiberales</taxon>
        <taxon>Musaceae</taxon>
        <taxon>Musa</taxon>
    </lineage>
</organism>
<dbReference type="InterPro" id="IPR003613">
    <property type="entry name" value="Ubox_domain"/>
</dbReference>
<comment type="function">
    <text evidence="5">Functions as an E3 ubiquitin ligase.</text>
</comment>
<dbReference type="PANTHER" id="PTHR22849:SF168">
    <property type="entry name" value="U-BOX DOMAIN-CONTAINING PROTEIN"/>
    <property type="match status" value="1"/>
</dbReference>
<reference evidence="7 8" key="1">
    <citation type="journal article" date="2019" name="Nat. Plants">
        <title>Genome sequencing of Musa balbisiana reveals subgenome evolution and function divergence in polyploid bananas.</title>
        <authorList>
            <person name="Yao X."/>
        </authorList>
    </citation>
    <scope>NUCLEOTIDE SEQUENCE [LARGE SCALE GENOMIC DNA]</scope>
    <source>
        <strain evidence="8">cv. DH-PKW</strain>
        <tissue evidence="7">Leaves</tissue>
    </source>
</reference>
<evidence type="ECO:0000256" key="4">
    <source>
        <dbReference type="ARBA" id="ARBA00022786"/>
    </source>
</evidence>
<dbReference type="InterPro" id="IPR016024">
    <property type="entry name" value="ARM-type_fold"/>
</dbReference>
<sequence>MEGVDIPPYFLCPISLQLMKDPVTLSTGITYDRDSIERWIFTGGQNTCPVTKRALPDCEVIPNHTLRRLIQAWCTVNASSGVERVPTPKAPVEQGQIVKLLDEAKLPQSQLRSLARLRAIVSESERNKRCVEATAGVVDFLASVIANDGYSLNEEVDEGLESTGACDEALNILHSLPISEGGLLDLVTRHAGMIESLTTILRRSSYQSRAYAMLLLKSMLGVLTQEKLINLGEELFQEIVNVIHDRISKQETRAALHALIEACPCARNRIKAVNAGAVHVLIELLLEEDDRRICELALVAMDRLCGCAEGRAELVGHAAGIPVVSKKILRVSEMASERAVRILHSVARHSATPRLLQEMMQVGVVSKLCLVLQVDCKAKTREKAKEILSMHSRVWRSSPCLSPQFQVSYPSS</sequence>
<evidence type="ECO:0000313" key="7">
    <source>
        <dbReference type="EMBL" id="THU61627.1"/>
    </source>
</evidence>
<feature type="domain" description="U-box" evidence="6">
    <location>
        <begin position="5"/>
        <end position="80"/>
    </location>
</feature>
<evidence type="ECO:0000256" key="3">
    <source>
        <dbReference type="ARBA" id="ARBA00022679"/>
    </source>
</evidence>
<comment type="caution">
    <text evidence="7">The sequence shown here is derived from an EMBL/GenBank/DDBJ whole genome shotgun (WGS) entry which is preliminary data.</text>
</comment>
<comment type="pathway">
    <text evidence="2 5">Protein modification; protein ubiquitination.</text>
</comment>
<dbReference type="GO" id="GO:0016567">
    <property type="term" value="P:protein ubiquitination"/>
    <property type="evidence" value="ECO:0007669"/>
    <property type="project" value="UniProtKB-UniRule"/>
</dbReference>
<evidence type="ECO:0000256" key="1">
    <source>
        <dbReference type="ARBA" id="ARBA00000900"/>
    </source>
</evidence>
<protein>
    <recommendedName>
        <fullName evidence="5 6">U-box domain-containing protein</fullName>
        <ecNumber evidence="5">2.3.2.27</ecNumber>
    </recommendedName>
    <alternativeName>
        <fullName evidence="5">RING-type E3 ubiquitin transferase PUB</fullName>
    </alternativeName>
</protein>
<evidence type="ECO:0000256" key="5">
    <source>
        <dbReference type="RuleBase" id="RU369093"/>
    </source>
</evidence>
<dbReference type="InterPro" id="IPR058678">
    <property type="entry name" value="ARM_PUB"/>
</dbReference>
<dbReference type="FunFam" id="3.30.40.10:FF:000437">
    <property type="entry name" value="RING-type E3 ubiquitin transferase"/>
    <property type="match status" value="1"/>
</dbReference>
<dbReference type="PANTHER" id="PTHR22849">
    <property type="entry name" value="WDSAM1 PROTEIN"/>
    <property type="match status" value="1"/>
</dbReference>
<evidence type="ECO:0000313" key="8">
    <source>
        <dbReference type="Proteomes" id="UP000317650"/>
    </source>
</evidence>
<dbReference type="EC" id="2.3.2.27" evidence="5"/>
<accession>A0A4S8JHW3</accession>
<keyword evidence="4 5" id="KW-0833">Ubl conjugation pathway</keyword>
<name>A0A4S8JHW3_MUSBA</name>
<keyword evidence="8" id="KW-1185">Reference proteome</keyword>
<dbReference type="Proteomes" id="UP000317650">
    <property type="component" value="Chromosome 7"/>
</dbReference>
<dbReference type="SMART" id="SM00504">
    <property type="entry name" value="Ubox"/>
    <property type="match status" value="1"/>
</dbReference>
<evidence type="ECO:0000256" key="2">
    <source>
        <dbReference type="ARBA" id="ARBA00004906"/>
    </source>
</evidence>
<dbReference type="InterPro" id="IPR045210">
    <property type="entry name" value="RING-Ubox_PUB"/>
</dbReference>
<gene>
    <name evidence="7" type="ORF">C4D60_Mb07t25330</name>
</gene>
<proteinExistence type="predicted"/>
<dbReference type="Gene3D" id="3.30.40.10">
    <property type="entry name" value="Zinc/RING finger domain, C3HC4 (zinc finger)"/>
    <property type="match status" value="1"/>
</dbReference>